<proteinExistence type="predicted"/>
<keyword evidence="2" id="KW-1185">Reference proteome</keyword>
<dbReference type="EMBL" id="JBBPBN010000012">
    <property type="protein sequence ID" value="KAK9027849.1"/>
    <property type="molecule type" value="Genomic_DNA"/>
</dbReference>
<gene>
    <name evidence="1" type="ORF">V6N11_067671</name>
</gene>
<comment type="caution">
    <text evidence="1">The sequence shown here is derived from an EMBL/GenBank/DDBJ whole genome shotgun (WGS) entry which is preliminary data.</text>
</comment>
<evidence type="ECO:0000313" key="1">
    <source>
        <dbReference type="EMBL" id="KAK9027849.1"/>
    </source>
</evidence>
<reference evidence="1 2" key="1">
    <citation type="journal article" date="2024" name="G3 (Bethesda)">
        <title>Genome assembly of Hibiscus sabdariffa L. provides insights into metabolisms of medicinal natural products.</title>
        <authorList>
            <person name="Kim T."/>
        </authorList>
    </citation>
    <scope>NUCLEOTIDE SEQUENCE [LARGE SCALE GENOMIC DNA]</scope>
    <source>
        <strain evidence="1">TK-2024</strain>
        <tissue evidence="1">Old leaves</tissue>
    </source>
</reference>
<evidence type="ECO:0000313" key="2">
    <source>
        <dbReference type="Proteomes" id="UP001396334"/>
    </source>
</evidence>
<dbReference type="Proteomes" id="UP001396334">
    <property type="component" value="Unassembled WGS sequence"/>
</dbReference>
<sequence length="146" mass="16523">MRLLATLRPYSLKTLPHSFPSELSFPMIHDSLLCHLDDFPSNDEIHAALFEMAPLKSPELGALRDHLLVGASVCTFTELLDANGEWDIDKLSTTFTAEAISHIISARSPDPHDVEDMIIWRWSRRHNFEVSSAYSHILVAPWDGKE</sequence>
<name>A0ABR2SSC0_9ROSI</name>
<accession>A0ABR2SSC0</accession>
<organism evidence="1 2">
    <name type="scientific">Hibiscus sabdariffa</name>
    <name type="common">roselle</name>
    <dbReference type="NCBI Taxonomy" id="183260"/>
    <lineage>
        <taxon>Eukaryota</taxon>
        <taxon>Viridiplantae</taxon>
        <taxon>Streptophyta</taxon>
        <taxon>Embryophyta</taxon>
        <taxon>Tracheophyta</taxon>
        <taxon>Spermatophyta</taxon>
        <taxon>Magnoliopsida</taxon>
        <taxon>eudicotyledons</taxon>
        <taxon>Gunneridae</taxon>
        <taxon>Pentapetalae</taxon>
        <taxon>rosids</taxon>
        <taxon>malvids</taxon>
        <taxon>Malvales</taxon>
        <taxon>Malvaceae</taxon>
        <taxon>Malvoideae</taxon>
        <taxon>Hibiscus</taxon>
    </lineage>
</organism>
<protein>
    <submittedName>
        <fullName evidence="1">Uncharacterized protein</fullName>
    </submittedName>
</protein>